<keyword evidence="2" id="KW-0472">Membrane</keyword>
<organism evidence="3 4">
    <name type="scientific">Halobacillus locisalis</name>
    <dbReference type="NCBI Taxonomy" id="220753"/>
    <lineage>
        <taxon>Bacteria</taxon>
        <taxon>Bacillati</taxon>
        <taxon>Bacillota</taxon>
        <taxon>Bacilli</taxon>
        <taxon>Bacillales</taxon>
        <taxon>Bacillaceae</taxon>
        <taxon>Halobacillus</taxon>
    </lineage>
</organism>
<keyword evidence="2" id="KW-0812">Transmembrane</keyword>
<feature type="transmembrane region" description="Helical" evidence="2">
    <location>
        <begin position="42"/>
        <end position="60"/>
    </location>
</feature>
<dbReference type="AlphaFoldDB" id="A0A838CXJ3"/>
<keyword evidence="4" id="KW-1185">Reference proteome</keyword>
<evidence type="ECO:0000313" key="3">
    <source>
        <dbReference type="EMBL" id="MBA2176862.1"/>
    </source>
</evidence>
<comment type="caution">
    <text evidence="3">The sequence shown here is derived from an EMBL/GenBank/DDBJ whole genome shotgun (WGS) entry which is preliminary data.</text>
</comment>
<feature type="transmembrane region" description="Helical" evidence="2">
    <location>
        <begin position="12"/>
        <end position="36"/>
    </location>
</feature>
<keyword evidence="2" id="KW-1133">Transmembrane helix</keyword>
<evidence type="ECO:0000256" key="1">
    <source>
        <dbReference type="SAM" id="Coils"/>
    </source>
</evidence>
<dbReference type="Proteomes" id="UP000571017">
    <property type="component" value="Unassembled WGS sequence"/>
</dbReference>
<keyword evidence="1" id="KW-0175">Coiled coil</keyword>
<name>A0A838CXJ3_9BACI</name>
<reference evidence="3 4" key="1">
    <citation type="journal article" date="2004" name="Extremophiles">
        <title>Halobacillus locisalis sp. nov., a halophilic bacterium isolated from a marine solar saltern of the Yellow Sea in Korea.</title>
        <authorList>
            <person name="Yoon J.H."/>
            <person name="Kang K.H."/>
            <person name="Oh T.K."/>
            <person name="Park Y.H."/>
        </authorList>
    </citation>
    <scope>NUCLEOTIDE SEQUENCE [LARGE SCALE GENOMIC DNA]</scope>
    <source>
        <strain evidence="3 4">KCTC 3788</strain>
    </source>
</reference>
<evidence type="ECO:0000256" key="2">
    <source>
        <dbReference type="SAM" id="Phobius"/>
    </source>
</evidence>
<dbReference type="RefSeq" id="WP_181473923.1">
    <property type="nucleotide sequence ID" value="NZ_JACEFG010000005.1"/>
</dbReference>
<gene>
    <name evidence="3" type="ORF">H0266_18440</name>
</gene>
<accession>A0A838CXJ3</accession>
<dbReference type="EMBL" id="JACEFG010000005">
    <property type="protein sequence ID" value="MBA2176862.1"/>
    <property type="molecule type" value="Genomic_DNA"/>
</dbReference>
<proteinExistence type="predicted"/>
<feature type="coiled-coil region" evidence="1">
    <location>
        <begin position="77"/>
        <end position="104"/>
    </location>
</feature>
<evidence type="ECO:0000313" key="4">
    <source>
        <dbReference type="Proteomes" id="UP000571017"/>
    </source>
</evidence>
<sequence length="133" mass="15109">MKLQKGIRVWETITFVLSICYVPLSIGFFIVAAINSSDSTDFSTFFGVGLTVLGLAFALFQITMSKKQAELTDEQNATKQREIISGLEKQVESLTSEVTKLIERIESKEFKNEVHTKNHYSMITHKITKKKEE</sequence>
<protein>
    <submittedName>
        <fullName evidence="3">Uncharacterized protein</fullName>
    </submittedName>
</protein>